<dbReference type="Pfam" id="PF00005">
    <property type="entry name" value="ABC_tran"/>
    <property type="match status" value="1"/>
</dbReference>
<dbReference type="RefSeq" id="WP_152212875.1">
    <property type="nucleotide sequence ID" value="NZ_WFLN01000006.1"/>
</dbReference>
<evidence type="ECO:0000313" key="6">
    <source>
        <dbReference type="Proteomes" id="UP000442694"/>
    </source>
</evidence>
<comment type="caution">
    <text evidence="5">The sequence shown here is derived from an EMBL/GenBank/DDBJ whole genome shotgun (WGS) entry which is preliminary data.</text>
</comment>
<dbReference type="SMART" id="SM00382">
    <property type="entry name" value="AAA"/>
    <property type="match status" value="1"/>
</dbReference>
<proteinExistence type="predicted"/>
<protein>
    <submittedName>
        <fullName evidence="5">ATP-binding cassette domain-containing protein</fullName>
    </submittedName>
</protein>
<dbReference type="PANTHER" id="PTHR42734">
    <property type="entry name" value="METAL TRANSPORT SYSTEM ATP-BINDING PROTEIN TM_0124-RELATED"/>
    <property type="match status" value="1"/>
</dbReference>
<dbReference type="PROSITE" id="PS50893">
    <property type="entry name" value="ABC_TRANSPORTER_2"/>
    <property type="match status" value="1"/>
</dbReference>
<dbReference type="Proteomes" id="UP000442694">
    <property type="component" value="Unassembled WGS sequence"/>
</dbReference>
<dbReference type="InterPro" id="IPR050153">
    <property type="entry name" value="Metal_Ion_Import_ABC"/>
</dbReference>
<dbReference type="PROSITE" id="PS00211">
    <property type="entry name" value="ABC_TRANSPORTER_1"/>
    <property type="match status" value="1"/>
</dbReference>
<evidence type="ECO:0000256" key="2">
    <source>
        <dbReference type="ARBA" id="ARBA00022741"/>
    </source>
</evidence>
<keyword evidence="6" id="KW-1185">Reference proteome</keyword>
<dbReference type="InterPro" id="IPR017871">
    <property type="entry name" value="ABC_transporter-like_CS"/>
</dbReference>
<dbReference type="InterPro" id="IPR027417">
    <property type="entry name" value="P-loop_NTPase"/>
</dbReference>
<evidence type="ECO:0000256" key="1">
    <source>
        <dbReference type="ARBA" id="ARBA00022448"/>
    </source>
</evidence>
<dbReference type="AlphaFoldDB" id="A0A833JCW3"/>
<dbReference type="InterPro" id="IPR003593">
    <property type="entry name" value="AAA+_ATPase"/>
</dbReference>
<keyword evidence="1" id="KW-0813">Transport</keyword>
<dbReference type="Gene3D" id="3.40.50.300">
    <property type="entry name" value="P-loop containing nucleotide triphosphate hydrolases"/>
    <property type="match status" value="1"/>
</dbReference>
<dbReference type="PANTHER" id="PTHR42734:SF20">
    <property type="entry name" value="ABC-TYPE IRON(III)-SIDEROPHORE TRANSPORT SYSTEM, ATPASE COMPONENT"/>
    <property type="match status" value="1"/>
</dbReference>
<dbReference type="GO" id="GO:0005524">
    <property type="term" value="F:ATP binding"/>
    <property type="evidence" value="ECO:0007669"/>
    <property type="project" value="UniProtKB-KW"/>
</dbReference>
<keyword evidence="2" id="KW-0547">Nucleotide-binding</keyword>
<sequence length="253" mass="28882">MSAFVFKAEKIFYSTPNHNILLKDINFEYNEGDIVCLLGNNGAGKSTLIKICAGILSASFGNILINKNNIKCIGKTQQSQLISWLPQSLYRAENFNVIEFLSLNSLRVSKNMQKSNSELPFDFSNALRDFDILDQAKKELILLSGGEWKRVQLARLWLRKAKILFLDEPDGDLDLKHKINLVGKCKEYAQKNKAIIFITSHDIHFAKMVANKICALNNGIFVWNSEADIFWSLNILQKLYGLNKNDENHFYSK</sequence>
<accession>A0A833JCW3</accession>
<gene>
    <name evidence="5" type="ORF">GCL57_08240</name>
</gene>
<evidence type="ECO:0000259" key="4">
    <source>
        <dbReference type="PROSITE" id="PS50893"/>
    </source>
</evidence>
<dbReference type="EMBL" id="WFLN01000006">
    <property type="protein sequence ID" value="KAB8030948.1"/>
    <property type="molecule type" value="Genomic_DNA"/>
</dbReference>
<dbReference type="SUPFAM" id="SSF52540">
    <property type="entry name" value="P-loop containing nucleoside triphosphate hydrolases"/>
    <property type="match status" value="1"/>
</dbReference>
<evidence type="ECO:0000313" key="5">
    <source>
        <dbReference type="EMBL" id="KAB8030948.1"/>
    </source>
</evidence>
<keyword evidence="3 5" id="KW-0067">ATP-binding</keyword>
<reference evidence="5 6" key="1">
    <citation type="submission" date="2019-10" db="EMBL/GenBank/DDBJ databases">
        <title>New genus of Silvanigrellaceae.</title>
        <authorList>
            <person name="Pitt A."/>
            <person name="Hahn M.W."/>
        </authorList>
    </citation>
    <scope>NUCLEOTIDE SEQUENCE [LARGE SCALE GENOMIC DNA]</scope>
    <source>
        <strain evidence="5 6">33A1-SZDP</strain>
    </source>
</reference>
<name>A0A833JCW3_9BACT</name>
<dbReference type="InterPro" id="IPR003439">
    <property type="entry name" value="ABC_transporter-like_ATP-bd"/>
</dbReference>
<dbReference type="GO" id="GO:0016887">
    <property type="term" value="F:ATP hydrolysis activity"/>
    <property type="evidence" value="ECO:0007669"/>
    <property type="project" value="InterPro"/>
</dbReference>
<evidence type="ECO:0000256" key="3">
    <source>
        <dbReference type="ARBA" id="ARBA00022840"/>
    </source>
</evidence>
<feature type="domain" description="ABC transporter" evidence="4">
    <location>
        <begin position="6"/>
        <end position="243"/>
    </location>
</feature>
<organism evidence="5 6">
    <name type="scientific">Fluviispira multicolorata</name>
    <dbReference type="NCBI Taxonomy" id="2654512"/>
    <lineage>
        <taxon>Bacteria</taxon>
        <taxon>Pseudomonadati</taxon>
        <taxon>Bdellovibrionota</taxon>
        <taxon>Oligoflexia</taxon>
        <taxon>Silvanigrellales</taxon>
        <taxon>Silvanigrellaceae</taxon>
        <taxon>Fluviispira</taxon>
    </lineage>
</organism>